<evidence type="ECO:0000313" key="5">
    <source>
        <dbReference type="Proteomes" id="UP000193307"/>
    </source>
</evidence>
<keyword evidence="3 4" id="KW-0560">Oxidoreductase</keyword>
<dbReference type="Pfam" id="PF02571">
    <property type="entry name" value="CbiJ"/>
    <property type="match status" value="1"/>
</dbReference>
<dbReference type="OrthoDB" id="5183775at2"/>
<reference evidence="4 5" key="1">
    <citation type="submission" date="2017-03" db="EMBL/GenBank/DDBJ databases">
        <authorList>
            <person name="Afonso C.L."/>
            <person name="Miller P.J."/>
            <person name="Scott M.A."/>
            <person name="Spackman E."/>
            <person name="Goraichik I."/>
            <person name="Dimitrov K.M."/>
            <person name="Suarez D.L."/>
            <person name="Swayne D.E."/>
        </authorList>
    </citation>
    <scope>NUCLEOTIDE SEQUENCE [LARGE SCALE GENOMIC DNA]</scope>
    <source>
        <strain evidence="4 5">CECT 7971</strain>
    </source>
</reference>
<sequence length="243" mass="26622">MILLLAGTAEARNLAGYMKDAGLACTASLAGATRNPFDLSVPTRSGGFGGAQGFNAYLDAENITAVIDATHPFAEHITARTAKICAERDIPYLRFERAQWISRTGDSWHRADSYADLDRLIPKGARVFVATGRQSLSHYDHLQDRHLMCRVIDTPDATFPYPLGEWIIGRPPFSEASERATFEQFKPDWLVVKNAGGASGKTKLAAARALGIHVAMMTRPNAPVGIERREQVCDALEWAEQHG</sequence>
<dbReference type="InterPro" id="IPR003723">
    <property type="entry name" value="Precorrin-6x_reduct"/>
</dbReference>
<name>A0A1Y5T6C1_9RHOB</name>
<dbReference type="UniPathway" id="UPA00148"/>
<dbReference type="GO" id="GO:0009236">
    <property type="term" value="P:cobalamin biosynthetic process"/>
    <property type="evidence" value="ECO:0007669"/>
    <property type="project" value="UniProtKB-UniPathway"/>
</dbReference>
<dbReference type="AlphaFoldDB" id="A0A1Y5T6C1"/>
<proteinExistence type="predicted"/>
<dbReference type="EC" id="1.3.1.54" evidence="4"/>
<organism evidence="4 5">
    <name type="scientific">Pacificibacter marinus</name>
    <dbReference type="NCBI Taxonomy" id="658057"/>
    <lineage>
        <taxon>Bacteria</taxon>
        <taxon>Pseudomonadati</taxon>
        <taxon>Pseudomonadota</taxon>
        <taxon>Alphaproteobacteria</taxon>
        <taxon>Rhodobacterales</taxon>
        <taxon>Roseobacteraceae</taxon>
        <taxon>Pacificibacter</taxon>
    </lineage>
</organism>
<evidence type="ECO:0000256" key="3">
    <source>
        <dbReference type="ARBA" id="ARBA00023002"/>
    </source>
</evidence>
<dbReference type="PANTHER" id="PTHR36925:SF1">
    <property type="entry name" value="COBALT-PRECORRIN-6A REDUCTASE"/>
    <property type="match status" value="1"/>
</dbReference>
<dbReference type="PROSITE" id="PS51014">
    <property type="entry name" value="COBK_CBIJ"/>
    <property type="match status" value="1"/>
</dbReference>
<protein>
    <submittedName>
        <fullName evidence="4">Precorrin-6A reductase</fullName>
        <ecNumber evidence="4">1.3.1.54</ecNumber>
    </submittedName>
</protein>
<dbReference type="PANTHER" id="PTHR36925">
    <property type="entry name" value="COBALT-PRECORRIN-6A REDUCTASE"/>
    <property type="match status" value="1"/>
</dbReference>
<keyword evidence="5" id="KW-1185">Reference proteome</keyword>
<dbReference type="GO" id="GO:0016994">
    <property type="term" value="F:precorrin-6A reductase activity"/>
    <property type="evidence" value="ECO:0007669"/>
    <property type="project" value="UniProtKB-EC"/>
</dbReference>
<evidence type="ECO:0000313" key="4">
    <source>
        <dbReference type="EMBL" id="SLN53499.1"/>
    </source>
</evidence>
<comment type="pathway">
    <text evidence="1">Cofactor biosynthesis; adenosylcobalamin biosynthesis.</text>
</comment>
<dbReference type="EMBL" id="FWFW01000009">
    <property type="protein sequence ID" value="SLN53499.1"/>
    <property type="molecule type" value="Genomic_DNA"/>
</dbReference>
<dbReference type="RefSeq" id="WP_085849842.1">
    <property type="nucleotide sequence ID" value="NZ_FNZV01000009.1"/>
</dbReference>
<gene>
    <name evidence="4" type="primary">cobK</name>
    <name evidence="4" type="ORF">PAM7971_02728</name>
</gene>
<dbReference type="Proteomes" id="UP000193307">
    <property type="component" value="Unassembled WGS sequence"/>
</dbReference>
<evidence type="ECO:0000256" key="1">
    <source>
        <dbReference type="ARBA" id="ARBA00004953"/>
    </source>
</evidence>
<dbReference type="NCBIfam" id="NF005968">
    <property type="entry name" value="PRK08057.1-2"/>
    <property type="match status" value="1"/>
</dbReference>
<evidence type="ECO:0000256" key="2">
    <source>
        <dbReference type="ARBA" id="ARBA00022573"/>
    </source>
</evidence>
<dbReference type="NCBIfam" id="TIGR00715">
    <property type="entry name" value="precor6x_red"/>
    <property type="match status" value="1"/>
</dbReference>
<dbReference type="STRING" id="658057.SAMN04488032_10938"/>
<accession>A0A1Y5T6C1</accession>
<keyword evidence="2" id="KW-0169">Cobalamin biosynthesis</keyword>